<feature type="domain" description="Nose resistant-to-fluoxetine protein N-terminal" evidence="2">
    <location>
        <begin position="41"/>
        <end position="183"/>
    </location>
</feature>
<dbReference type="EMBL" id="VVIM01000004">
    <property type="protein sequence ID" value="KAB0800804.1"/>
    <property type="molecule type" value="Genomic_DNA"/>
</dbReference>
<evidence type="ECO:0000313" key="3">
    <source>
        <dbReference type="EMBL" id="KAB0800804.1"/>
    </source>
</evidence>
<feature type="transmembrane region" description="Helical" evidence="1">
    <location>
        <begin position="409"/>
        <end position="430"/>
    </location>
</feature>
<dbReference type="PANTHER" id="PTHR11161:SF72">
    <property type="entry name" value="FI21449P1"/>
    <property type="match status" value="1"/>
</dbReference>
<dbReference type="InterPro" id="IPR002656">
    <property type="entry name" value="Acyl_transf_3_dom"/>
</dbReference>
<feature type="transmembrane region" description="Helical" evidence="1">
    <location>
        <begin position="470"/>
        <end position="490"/>
    </location>
</feature>
<dbReference type="Pfam" id="PF01757">
    <property type="entry name" value="Acyl_transf_3"/>
    <property type="match status" value="1"/>
</dbReference>
<keyword evidence="1" id="KW-0812">Transmembrane</keyword>
<protein>
    <recommendedName>
        <fullName evidence="2">Nose resistant-to-fluoxetine protein N-terminal domain-containing protein</fullName>
    </recommendedName>
</protein>
<reference evidence="3 4" key="1">
    <citation type="journal article" date="2018" name="Elife">
        <title>Firefly genomes illuminate parallel origins of bioluminescence in beetles.</title>
        <authorList>
            <person name="Fallon T.R."/>
            <person name="Lower S.E."/>
            <person name="Chang C.H."/>
            <person name="Bessho-Uehara M."/>
            <person name="Martin G.J."/>
            <person name="Bewick A.J."/>
            <person name="Behringer M."/>
            <person name="Debat H.J."/>
            <person name="Wong I."/>
            <person name="Day J.C."/>
            <person name="Suvorov A."/>
            <person name="Silva C.J."/>
            <person name="Stanger-Hall K.F."/>
            <person name="Hall D.W."/>
            <person name="Schmitz R.J."/>
            <person name="Nelson D.R."/>
            <person name="Lewis S.M."/>
            <person name="Shigenobu S."/>
            <person name="Bybee S.M."/>
            <person name="Larracuente A.M."/>
            <person name="Oba Y."/>
            <person name="Weng J.K."/>
        </authorList>
    </citation>
    <scope>NUCLEOTIDE SEQUENCE [LARGE SCALE GENOMIC DNA]</scope>
    <source>
        <strain evidence="3">1611_PpyrPB1</strain>
        <tissue evidence="3">Whole body</tissue>
    </source>
</reference>
<feature type="transmembrane region" description="Helical" evidence="1">
    <location>
        <begin position="497"/>
        <end position="520"/>
    </location>
</feature>
<dbReference type="InterPro" id="IPR052728">
    <property type="entry name" value="O2_lipid_transport_reg"/>
</dbReference>
<dbReference type="InterPro" id="IPR006621">
    <property type="entry name" value="Nose-resist-to-fluoxetine_N"/>
</dbReference>
<evidence type="ECO:0000259" key="2">
    <source>
        <dbReference type="SMART" id="SM00703"/>
    </source>
</evidence>
<dbReference type="Pfam" id="PF20146">
    <property type="entry name" value="NRF"/>
    <property type="match status" value="1"/>
</dbReference>
<proteinExistence type="predicted"/>
<evidence type="ECO:0000313" key="4">
    <source>
        <dbReference type="Proteomes" id="UP000327044"/>
    </source>
</evidence>
<feature type="transmembrane region" description="Helical" evidence="1">
    <location>
        <begin position="204"/>
        <end position="223"/>
    </location>
</feature>
<dbReference type="InParanoid" id="A0A5N4ATY6"/>
<name>A0A5N4ATY6_PHOPY</name>
<accession>A0A5N4ATY6</accession>
<feature type="transmembrane region" description="Helical" evidence="1">
    <location>
        <begin position="676"/>
        <end position="704"/>
    </location>
</feature>
<dbReference type="PANTHER" id="PTHR11161">
    <property type="entry name" value="O-ACYLTRANSFERASE"/>
    <property type="match status" value="1"/>
</dbReference>
<sequence length="722" mass="82547">MLLYYAIINCFFLKVHSSDTYLKDQSVLYGISSITETIHRHSACFEEFHQIFEGINKKHLWALKALDASGQPESGFLWGNNFWLGSHAQCSDISNRKPFEVSPVNVKHPDQTPYDYPPFDMAFAMAYMRHNSTQQQHAQMPLESTIQLGLCVPKSCSAIDLKYLMDIYIPHRYLKVQQLYSLDIKLMQLKILDNGTWLTLPKTIITLCILAVSTLLVIAGTVYDVKVTQPRLKEQKRLAENKLERRATIPTINSSKYNINIKSGEEIQQNEKPESTLPLSTPGTAGGILQCFSMYSNCKALTKTRVAPDSIGSIHGIRFFSLLWVVSVHTIFYQIDFLKNVPAGFRISEDFFAQPISNSTYCVDSFLFLSGFLLSYTFYKSKGANIKCKRPVNVMGKVGEFFSMFVHRYLRLTPVYIVTILFSDVLFTYYRQFSSLQATEQPDINCPKYWWRNLLYINNFYPRSEMCLSWSWYLSVDTQFFMVSTVLLILSTICFKAAVILLVICVVICISVTGYSSYAVGYIPSMDEQYVKLDAIYDFPWNRIGPYLIGVVTGYILTIKLEGKLNLKKPYLILMWIIFPMINLWIVFTLYGRQVSVEFSAVYMGISRTLWGFGLGWLFIACATNNAGIVNKFLSFRGWIPLSRLTYCGYLLNPLMIHIIYMGAETDQSATAGGFAMAIFGTFIISLIMAFFHSLFFESPYILLTKMLSNKLRKRSNLTEAS</sequence>
<dbReference type="SMART" id="SM00703">
    <property type="entry name" value="NRF"/>
    <property type="match status" value="1"/>
</dbReference>
<evidence type="ECO:0000256" key="1">
    <source>
        <dbReference type="SAM" id="Phobius"/>
    </source>
</evidence>
<keyword evidence="1" id="KW-1133">Transmembrane helix</keyword>
<organism evidence="3 4">
    <name type="scientific">Photinus pyralis</name>
    <name type="common">Common eastern firefly</name>
    <name type="synonym">Lampyris pyralis</name>
    <dbReference type="NCBI Taxonomy" id="7054"/>
    <lineage>
        <taxon>Eukaryota</taxon>
        <taxon>Metazoa</taxon>
        <taxon>Ecdysozoa</taxon>
        <taxon>Arthropoda</taxon>
        <taxon>Hexapoda</taxon>
        <taxon>Insecta</taxon>
        <taxon>Pterygota</taxon>
        <taxon>Neoptera</taxon>
        <taxon>Endopterygota</taxon>
        <taxon>Coleoptera</taxon>
        <taxon>Polyphaga</taxon>
        <taxon>Elateriformia</taxon>
        <taxon>Elateroidea</taxon>
        <taxon>Lampyridae</taxon>
        <taxon>Lampyrinae</taxon>
        <taxon>Photinus</taxon>
    </lineage>
</organism>
<feature type="transmembrane region" description="Helical" evidence="1">
    <location>
        <begin position="319"/>
        <end position="338"/>
    </location>
</feature>
<dbReference type="AlphaFoldDB" id="A0A5N4ATY6"/>
<comment type="caution">
    <text evidence="3">The sequence shown here is derived from an EMBL/GenBank/DDBJ whole genome shotgun (WGS) entry which is preliminary data.</text>
</comment>
<feature type="transmembrane region" description="Helical" evidence="1">
    <location>
        <begin position="571"/>
        <end position="591"/>
    </location>
</feature>
<keyword evidence="4" id="KW-1185">Reference proteome</keyword>
<gene>
    <name evidence="3" type="ORF">PPYR_06543</name>
</gene>
<dbReference type="Proteomes" id="UP000327044">
    <property type="component" value="Unassembled WGS sequence"/>
</dbReference>
<feature type="transmembrane region" description="Helical" evidence="1">
    <location>
        <begin position="611"/>
        <end position="633"/>
    </location>
</feature>
<feature type="transmembrane region" description="Helical" evidence="1">
    <location>
        <begin position="645"/>
        <end position="664"/>
    </location>
</feature>
<feature type="transmembrane region" description="Helical" evidence="1">
    <location>
        <begin position="540"/>
        <end position="559"/>
    </location>
</feature>
<feature type="transmembrane region" description="Helical" evidence="1">
    <location>
        <begin position="358"/>
        <end position="379"/>
    </location>
</feature>
<keyword evidence="1" id="KW-0472">Membrane</keyword>
<dbReference type="GO" id="GO:0016747">
    <property type="term" value="F:acyltransferase activity, transferring groups other than amino-acyl groups"/>
    <property type="evidence" value="ECO:0007669"/>
    <property type="project" value="InterPro"/>
</dbReference>